<reference evidence="1 2" key="1">
    <citation type="submission" date="2022-05" db="EMBL/GenBank/DDBJ databases">
        <title>Streptomyces sp. nov. RY43-2 isolated from soil of a peat swamp forest.</title>
        <authorList>
            <person name="Kanchanasin P."/>
            <person name="Tanasupawat S."/>
            <person name="Phongsopitanun W."/>
        </authorList>
    </citation>
    <scope>NUCLEOTIDE SEQUENCE [LARGE SCALE GENOMIC DNA]</scope>
    <source>
        <strain evidence="1 2">RY43-2</strain>
    </source>
</reference>
<dbReference type="RefSeq" id="WP_252428764.1">
    <property type="nucleotide sequence ID" value="NZ_JAMWMR010000049.1"/>
</dbReference>
<accession>A0ABT0ZMS1</accession>
<gene>
    <name evidence="1" type="ORF">NGF19_29230</name>
</gene>
<protein>
    <submittedName>
        <fullName evidence="1">Uncharacterized protein</fullName>
    </submittedName>
</protein>
<organism evidence="1 2">
    <name type="scientific">Streptomyces macrolidinus</name>
    <dbReference type="NCBI Taxonomy" id="2952607"/>
    <lineage>
        <taxon>Bacteria</taxon>
        <taxon>Bacillati</taxon>
        <taxon>Actinomycetota</taxon>
        <taxon>Actinomycetes</taxon>
        <taxon>Kitasatosporales</taxon>
        <taxon>Streptomycetaceae</taxon>
        <taxon>Streptomyces</taxon>
    </lineage>
</organism>
<sequence length="45" mass="5144">MRKQLDAMDSEERQEVEEASAVLRKARASRGRATLPLMVINRRSS</sequence>
<evidence type="ECO:0000313" key="2">
    <source>
        <dbReference type="Proteomes" id="UP001523219"/>
    </source>
</evidence>
<name>A0ABT0ZMS1_9ACTN</name>
<keyword evidence="2" id="KW-1185">Reference proteome</keyword>
<comment type="caution">
    <text evidence="1">The sequence shown here is derived from an EMBL/GenBank/DDBJ whole genome shotgun (WGS) entry which is preliminary data.</text>
</comment>
<dbReference type="Proteomes" id="UP001523219">
    <property type="component" value="Unassembled WGS sequence"/>
</dbReference>
<dbReference type="EMBL" id="JAMWMR010000049">
    <property type="protein sequence ID" value="MCN9244817.1"/>
    <property type="molecule type" value="Genomic_DNA"/>
</dbReference>
<proteinExistence type="predicted"/>
<evidence type="ECO:0000313" key="1">
    <source>
        <dbReference type="EMBL" id="MCN9244817.1"/>
    </source>
</evidence>